<feature type="chain" id="PRO_5011452853" evidence="1">
    <location>
        <begin position="26"/>
        <end position="387"/>
    </location>
</feature>
<accession>A0A1I2HRT5</accession>
<gene>
    <name evidence="2" type="ORF">SAMN04489711_1277</name>
</gene>
<proteinExistence type="predicted"/>
<organism evidence="2 3">
    <name type="scientific">Paracidovorax wautersii</name>
    <dbReference type="NCBI Taxonomy" id="1177982"/>
    <lineage>
        <taxon>Bacteria</taxon>
        <taxon>Pseudomonadati</taxon>
        <taxon>Pseudomonadota</taxon>
        <taxon>Betaproteobacteria</taxon>
        <taxon>Burkholderiales</taxon>
        <taxon>Comamonadaceae</taxon>
        <taxon>Paracidovorax</taxon>
    </lineage>
</organism>
<keyword evidence="3" id="KW-1185">Reference proteome</keyword>
<evidence type="ECO:0000313" key="3">
    <source>
        <dbReference type="Proteomes" id="UP000199119"/>
    </source>
</evidence>
<dbReference type="Proteomes" id="UP000199119">
    <property type="component" value="Unassembled WGS sequence"/>
</dbReference>
<evidence type="ECO:0000256" key="1">
    <source>
        <dbReference type="SAM" id="SignalP"/>
    </source>
</evidence>
<evidence type="ECO:0000313" key="2">
    <source>
        <dbReference type="EMBL" id="SFF31567.1"/>
    </source>
</evidence>
<sequence length="387" mass="41359">MKMKSNVSAMFLVLVLGTAAAPAHALYCPPFNETMVIGKMTAVEGALKALWKTLFDTLSKTLLSYDSQELSAMRVAASQVATSAKAEINANQAVMSGRMAAVGSLAQTQLQLQVFQRFSPVSGQGVDPCAQLGAQNTFAQAGRSATNSVSSIVSQTAAAPGRFSGADNYMDRLLKLRQSVFATAEDEKLGFGRANSAVLTTATGSKFALAGADTNAGVLFADVADPRVKAAKEAFINHMGGVPDAPIPKDIAMLPAGKDLLMRKNEKDASMSAALSSLAMVAAQTTPDKDGPSRSQARREMVGQYFGNSASERWKGWTTQNERGLIVDQLKMDATQLALLQEQYEDGQREEVLLAATLLREAKQRFRPALDSAYQAIDLQRNRPGVR</sequence>
<reference evidence="3" key="1">
    <citation type="submission" date="2016-10" db="EMBL/GenBank/DDBJ databases">
        <authorList>
            <person name="Varghese N."/>
            <person name="Submissions S."/>
        </authorList>
    </citation>
    <scope>NUCLEOTIDE SEQUENCE [LARGE SCALE GENOMIC DNA]</scope>
    <source>
        <strain evidence="3">DSM 27981</strain>
    </source>
</reference>
<protein>
    <submittedName>
        <fullName evidence="2">Uncharacterized protein</fullName>
    </submittedName>
</protein>
<keyword evidence="1" id="KW-0732">Signal</keyword>
<dbReference type="EMBL" id="FONX01000027">
    <property type="protein sequence ID" value="SFF31567.1"/>
    <property type="molecule type" value="Genomic_DNA"/>
</dbReference>
<name>A0A1I2HRT5_9BURK</name>
<feature type="signal peptide" evidence="1">
    <location>
        <begin position="1"/>
        <end position="25"/>
    </location>
</feature>
<dbReference type="AlphaFoldDB" id="A0A1I2HRT5"/>
<dbReference type="STRING" id="1177982.SAMN04489711_1277"/>
<dbReference type="RefSeq" id="WP_092942422.1">
    <property type="nucleotide sequence ID" value="NZ_FONX01000027.1"/>
</dbReference>